<evidence type="ECO:0000259" key="8">
    <source>
        <dbReference type="PROSITE" id="PS50893"/>
    </source>
</evidence>
<evidence type="ECO:0000256" key="3">
    <source>
        <dbReference type="ARBA" id="ARBA00022741"/>
    </source>
</evidence>
<keyword evidence="4 10" id="KW-0067">ATP-binding</keyword>
<evidence type="ECO:0000259" key="9">
    <source>
        <dbReference type="PROSITE" id="PS50929"/>
    </source>
</evidence>
<feature type="transmembrane region" description="Helical" evidence="7">
    <location>
        <begin position="56"/>
        <end position="76"/>
    </location>
</feature>
<dbReference type="InterPro" id="IPR003593">
    <property type="entry name" value="AAA+_ATPase"/>
</dbReference>
<dbReference type="PROSITE" id="PS50893">
    <property type="entry name" value="ABC_TRANSPORTER_2"/>
    <property type="match status" value="1"/>
</dbReference>
<dbReference type="GO" id="GO:0016887">
    <property type="term" value="F:ATP hydrolysis activity"/>
    <property type="evidence" value="ECO:0007669"/>
    <property type="project" value="InterPro"/>
</dbReference>
<evidence type="ECO:0000313" key="11">
    <source>
        <dbReference type="Proteomes" id="UP000503336"/>
    </source>
</evidence>
<dbReference type="EMBL" id="CP049056">
    <property type="protein sequence ID" value="QIE56691.1"/>
    <property type="molecule type" value="Genomic_DNA"/>
</dbReference>
<evidence type="ECO:0000256" key="6">
    <source>
        <dbReference type="ARBA" id="ARBA00023136"/>
    </source>
</evidence>
<dbReference type="Pfam" id="PF00005">
    <property type="entry name" value="ABC_tran"/>
    <property type="match status" value="1"/>
</dbReference>
<feature type="domain" description="ABC transporter" evidence="8">
    <location>
        <begin position="336"/>
        <end position="555"/>
    </location>
</feature>
<dbReference type="InterPro" id="IPR039421">
    <property type="entry name" value="Type_1_exporter"/>
</dbReference>
<dbReference type="PANTHER" id="PTHR24221:SF248">
    <property type="entry name" value="ABC TRANSPORTER TRANSMEMBRANE REGION"/>
    <property type="match status" value="1"/>
</dbReference>
<keyword evidence="2 7" id="KW-0812">Transmembrane</keyword>
<dbReference type="Gene3D" id="1.20.1560.10">
    <property type="entry name" value="ABC transporter type 1, transmembrane domain"/>
    <property type="match status" value="1"/>
</dbReference>
<dbReference type="SUPFAM" id="SSF90123">
    <property type="entry name" value="ABC transporter transmembrane region"/>
    <property type="match status" value="1"/>
</dbReference>
<dbReference type="GO" id="GO:0140359">
    <property type="term" value="F:ABC-type transporter activity"/>
    <property type="evidence" value="ECO:0007669"/>
    <property type="project" value="InterPro"/>
</dbReference>
<comment type="subcellular location">
    <subcellularLocation>
        <location evidence="1">Cell membrane</location>
        <topology evidence="1">Multi-pass membrane protein</topology>
    </subcellularLocation>
</comment>
<dbReference type="Proteomes" id="UP000503336">
    <property type="component" value="Chromosome"/>
</dbReference>
<keyword evidence="3" id="KW-0547">Nucleotide-binding</keyword>
<sequence length="555" mass="59792">MSRSGSEKRASYRFGVSARLAVLSASVMINMLAIAIPLAALLIYDRVLPNGVIPTLTVLAIGVVVVIMIDATLRLARNAIVTRIGAREDHFRRCEIVGRLLRQRSAPAGGLSAAQLSAALAATSTLREYRHLKIQAIVDIPFGLAFLVLLAAIGGPLALIPASACLLFALLTYIMAFRSERVARDLQHDEQEKRGLADQVFGNLHLVNTLAAEIPLIDRFVKLQLRRSGAMRTSGFRAMLTRDIHAVFPQVLVGSVVVAGALAVFNGDLTLGGLAACTLLAGRAMEPLQTGFQLLSQSRLHRVAKAEIANQTDETEPLETIADGAREPLWETAPEIRIRRLSVTPDAGLEPQLRNLDLQIEPGEVVAISADRGQGKTVLARALLGLVEVSGSISIGGVLVERTTADLLRRNITYVSRTPELRSGSLVDVLTDGDEEAYADVRYLSHLLGLDDAVKRLPAGYDTVINSEATTLPAGTRQQMAIVRGLARNNKVIILNEATFALDAGAEMRLAQLLRMLKGEATMILLTDRPALRALADRQLKLVDGGLEPLELQGV</sequence>
<dbReference type="InterPro" id="IPR036640">
    <property type="entry name" value="ABC1_TM_sf"/>
</dbReference>
<dbReference type="AlphaFoldDB" id="A0A7L5BYZ4"/>
<keyword evidence="6 7" id="KW-0472">Membrane</keyword>
<dbReference type="Pfam" id="PF00664">
    <property type="entry name" value="ABC_membrane"/>
    <property type="match status" value="1"/>
</dbReference>
<protein>
    <submittedName>
        <fullName evidence="10">ATP-binding cassette domain-containing protein</fullName>
    </submittedName>
</protein>
<keyword evidence="11" id="KW-1185">Reference proteome</keyword>
<evidence type="ECO:0000256" key="1">
    <source>
        <dbReference type="ARBA" id="ARBA00004651"/>
    </source>
</evidence>
<dbReference type="InterPro" id="IPR027417">
    <property type="entry name" value="P-loop_NTPase"/>
</dbReference>
<dbReference type="PANTHER" id="PTHR24221">
    <property type="entry name" value="ATP-BINDING CASSETTE SUB-FAMILY B"/>
    <property type="match status" value="1"/>
</dbReference>
<evidence type="ECO:0000256" key="5">
    <source>
        <dbReference type="ARBA" id="ARBA00022989"/>
    </source>
</evidence>
<evidence type="ECO:0000256" key="4">
    <source>
        <dbReference type="ARBA" id="ARBA00022840"/>
    </source>
</evidence>
<feature type="transmembrane region" description="Helical" evidence="7">
    <location>
        <begin position="20"/>
        <end position="44"/>
    </location>
</feature>
<dbReference type="KEGG" id="hdh:G5B40_15385"/>
<dbReference type="InterPro" id="IPR003439">
    <property type="entry name" value="ABC_transporter-like_ATP-bd"/>
</dbReference>
<dbReference type="RefSeq" id="WP_165100297.1">
    <property type="nucleotide sequence ID" value="NZ_CP049056.1"/>
</dbReference>
<gene>
    <name evidence="10" type="ORF">G5B40_15385</name>
</gene>
<evidence type="ECO:0000256" key="7">
    <source>
        <dbReference type="SAM" id="Phobius"/>
    </source>
</evidence>
<dbReference type="GO" id="GO:0005524">
    <property type="term" value="F:ATP binding"/>
    <property type="evidence" value="ECO:0007669"/>
    <property type="project" value="UniProtKB-KW"/>
</dbReference>
<dbReference type="SUPFAM" id="SSF52540">
    <property type="entry name" value="P-loop containing nucleoside triphosphate hydrolases"/>
    <property type="match status" value="1"/>
</dbReference>
<evidence type="ECO:0000256" key="2">
    <source>
        <dbReference type="ARBA" id="ARBA00022692"/>
    </source>
</evidence>
<feature type="transmembrane region" description="Helical" evidence="7">
    <location>
        <begin position="246"/>
        <end position="265"/>
    </location>
</feature>
<dbReference type="PROSITE" id="PS50929">
    <property type="entry name" value="ABC_TM1F"/>
    <property type="match status" value="1"/>
</dbReference>
<dbReference type="GO" id="GO:0034040">
    <property type="term" value="F:ATPase-coupled lipid transmembrane transporter activity"/>
    <property type="evidence" value="ECO:0007669"/>
    <property type="project" value="TreeGrafter"/>
</dbReference>
<dbReference type="InterPro" id="IPR011527">
    <property type="entry name" value="ABC1_TM_dom"/>
</dbReference>
<feature type="transmembrane region" description="Helical" evidence="7">
    <location>
        <begin position="136"/>
        <end position="153"/>
    </location>
</feature>
<dbReference type="GO" id="GO:0005886">
    <property type="term" value="C:plasma membrane"/>
    <property type="evidence" value="ECO:0007669"/>
    <property type="project" value="UniProtKB-SubCell"/>
</dbReference>
<reference evidence="10 11" key="1">
    <citation type="submission" date="2020-02" db="EMBL/GenBank/DDBJ databases">
        <title>complete genome sequence of Rhodobacteraceae bacterium.</title>
        <authorList>
            <person name="Park J."/>
            <person name="Kim Y.-S."/>
            <person name="Kim K.-H."/>
        </authorList>
    </citation>
    <scope>NUCLEOTIDE SEQUENCE [LARGE SCALE GENOMIC DNA]</scope>
    <source>
        <strain evidence="10 11">RR4-56</strain>
    </source>
</reference>
<feature type="domain" description="ABC transmembrane type-1" evidence="9">
    <location>
        <begin position="20"/>
        <end position="300"/>
    </location>
</feature>
<name>A0A7L5BYZ4_9RHOB</name>
<dbReference type="Gene3D" id="3.40.50.300">
    <property type="entry name" value="P-loop containing nucleotide triphosphate hydrolases"/>
    <property type="match status" value="1"/>
</dbReference>
<evidence type="ECO:0000313" key="10">
    <source>
        <dbReference type="EMBL" id="QIE56691.1"/>
    </source>
</evidence>
<dbReference type="SMART" id="SM00382">
    <property type="entry name" value="AAA"/>
    <property type="match status" value="1"/>
</dbReference>
<organism evidence="10 11">
    <name type="scientific">Pikeienuella piscinae</name>
    <dbReference type="NCBI Taxonomy" id="2748098"/>
    <lineage>
        <taxon>Bacteria</taxon>
        <taxon>Pseudomonadati</taxon>
        <taxon>Pseudomonadota</taxon>
        <taxon>Alphaproteobacteria</taxon>
        <taxon>Rhodobacterales</taxon>
        <taxon>Paracoccaceae</taxon>
        <taxon>Pikeienuella</taxon>
    </lineage>
</organism>
<accession>A0A7L5BYZ4</accession>
<keyword evidence="5 7" id="KW-1133">Transmembrane helix</keyword>
<proteinExistence type="predicted"/>
<feature type="transmembrane region" description="Helical" evidence="7">
    <location>
        <begin position="159"/>
        <end position="177"/>
    </location>
</feature>